<sequence length="309" mass="36139">MAHRILTIRKFHFDSKNASNKLSTEAKASLENLNEKLKNKVFEYMSIYEESIGLKEIKLAQQAVLDAEKNFLVAQNERRDLNYRIMETQQKLRDLKNEMDRLARSDSRYFSLFTEEHGLLQTEVKLLEDFKLKESKERDLFYFLSTSLRDAQEKERIRVERTKYLQLGLSILCTSLGILSAFLLSYFRNANIREILTYDREQFENVNYVLSFLNKGQQAISNDINQNLKTLESDLTKYLSQENENNRKVLSENLSTLENVIKNQNELIVEFNESRKIDDTNKIAIPKSVFYSVVITSLAILGSLVFINK</sequence>
<keyword evidence="2" id="KW-0472">Membrane</keyword>
<keyword evidence="2" id="KW-1133">Transmembrane helix</keyword>
<name>A0A813NBI7_9BILA</name>
<dbReference type="PANTHER" id="PTHR28624:SF1">
    <property type="entry name" value="MITOCHONDRIAL POTASSIUM CHANNEL"/>
    <property type="match status" value="1"/>
</dbReference>
<accession>A0A813NBI7</accession>
<keyword evidence="2" id="KW-0812">Transmembrane</keyword>
<feature type="coiled-coil region" evidence="1">
    <location>
        <begin position="78"/>
        <end position="105"/>
    </location>
</feature>
<evidence type="ECO:0008006" key="5">
    <source>
        <dbReference type="Google" id="ProtNLM"/>
    </source>
</evidence>
<protein>
    <recommendedName>
        <fullName evidence="5">Coiled-coil domain-containing protein 51</fullName>
    </recommendedName>
</protein>
<feature type="coiled-coil region" evidence="1">
    <location>
        <begin position="240"/>
        <end position="274"/>
    </location>
</feature>
<dbReference type="EMBL" id="CAJNOC010000249">
    <property type="protein sequence ID" value="CAF0733246.1"/>
    <property type="molecule type" value="Genomic_DNA"/>
</dbReference>
<keyword evidence="1" id="KW-0175">Coiled coil</keyword>
<gene>
    <name evidence="3" type="ORF">OXX778_LOCUS2972</name>
</gene>
<dbReference type="PANTHER" id="PTHR28624">
    <property type="entry name" value="COILED-COIL DOMAIN-CONTAINING PROTEIN 51"/>
    <property type="match status" value="1"/>
</dbReference>
<evidence type="ECO:0000313" key="3">
    <source>
        <dbReference type="EMBL" id="CAF0733246.1"/>
    </source>
</evidence>
<organism evidence="3 4">
    <name type="scientific">Brachionus calyciflorus</name>
    <dbReference type="NCBI Taxonomy" id="104777"/>
    <lineage>
        <taxon>Eukaryota</taxon>
        <taxon>Metazoa</taxon>
        <taxon>Spiralia</taxon>
        <taxon>Gnathifera</taxon>
        <taxon>Rotifera</taxon>
        <taxon>Eurotatoria</taxon>
        <taxon>Monogononta</taxon>
        <taxon>Pseudotrocha</taxon>
        <taxon>Ploima</taxon>
        <taxon>Brachionidae</taxon>
        <taxon>Brachionus</taxon>
    </lineage>
</organism>
<reference evidence="3" key="1">
    <citation type="submission" date="2021-02" db="EMBL/GenBank/DDBJ databases">
        <authorList>
            <person name="Nowell W R."/>
        </authorList>
    </citation>
    <scope>NUCLEOTIDE SEQUENCE</scope>
    <source>
        <strain evidence="3">Ploen Becks lab</strain>
    </source>
</reference>
<evidence type="ECO:0000313" key="4">
    <source>
        <dbReference type="Proteomes" id="UP000663879"/>
    </source>
</evidence>
<dbReference type="OrthoDB" id="6243211at2759"/>
<evidence type="ECO:0000256" key="1">
    <source>
        <dbReference type="SAM" id="Coils"/>
    </source>
</evidence>
<proteinExistence type="predicted"/>
<comment type="caution">
    <text evidence="3">The sequence shown here is derived from an EMBL/GenBank/DDBJ whole genome shotgun (WGS) entry which is preliminary data.</text>
</comment>
<feature type="transmembrane region" description="Helical" evidence="2">
    <location>
        <begin position="164"/>
        <end position="187"/>
    </location>
</feature>
<dbReference type="Proteomes" id="UP000663879">
    <property type="component" value="Unassembled WGS sequence"/>
</dbReference>
<dbReference type="InterPro" id="IPR037660">
    <property type="entry name" value="CCDC51"/>
</dbReference>
<feature type="transmembrane region" description="Helical" evidence="2">
    <location>
        <begin position="289"/>
        <end position="307"/>
    </location>
</feature>
<dbReference type="AlphaFoldDB" id="A0A813NBI7"/>
<evidence type="ECO:0000256" key="2">
    <source>
        <dbReference type="SAM" id="Phobius"/>
    </source>
</evidence>
<keyword evidence="4" id="KW-1185">Reference proteome</keyword>